<dbReference type="AlphaFoldDB" id="A0A6H0KVT3"/>
<name>A0A6H0KVT3_9BACE</name>
<evidence type="ECO:0000313" key="1">
    <source>
        <dbReference type="EMBL" id="QIU97550.1"/>
    </source>
</evidence>
<organism evidence="1 2">
    <name type="scientific">Bacteroides faecium</name>
    <dbReference type="NCBI Taxonomy" id="2715212"/>
    <lineage>
        <taxon>Bacteria</taxon>
        <taxon>Pseudomonadati</taxon>
        <taxon>Bacteroidota</taxon>
        <taxon>Bacteroidia</taxon>
        <taxon>Bacteroidales</taxon>
        <taxon>Bacteroidaceae</taxon>
        <taxon>Bacteroides</taxon>
    </lineage>
</organism>
<dbReference type="KEGG" id="bfc:BacF7301_17505"/>
<reference evidence="1 2" key="1">
    <citation type="submission" date="2020-03" db="EMBL/GenBank/DDBJ databases">
        <title>Genomic analysis of Bacteroides faecium CBA7301.</title>
        <authorList>
            <person name="Kim J."/>
            <person name="Roh S.W."/>
        </authorList>
    </citation>
    <scope>NUCLEOTIDE SEQUENCE [LARGE SCALE GENOMIC DNA]</scope>
    <source>
        <strain evidence="1 2">CBA7301</strain>
    </source>
</reference>
<protein>
    <submittedName>
        <fullName evidence="1">Uncharacterized protein</fullName>
    </submittedName>
</protein>
<keyword evidence="2" id="KW-1185">Reference proteome</keyword>
<sequence>MCSFICGSIRAQPKTFESICGKEKSAIVWKEKMENDIILLTTTSQSSETHHYRFSPSLTTLSWQLTDPAKQTNLTISLYNSIYYFKGTLNHQPCNKTVKSKGYPWYQNIAYSAGQLLINKKNLKYECFRPDNLELYVMQAERKKDSVLFNNQRAQEVKVRLTGILSHFWSCLYYFNTTNHQFIGYKGVNGAPGTPETIIKSK</sequence>
<dbReference type="EMBL" id="CP050831">
    <property type="protein sequence ID" value="QIU97550.1"/>
    <property type="molecule type" value="Genomic_DNA"/>
</dbReference>
<dbReference type="Proteomes" id="UP000501780">
    <property type="component" value="Chromosome"/>
</dbReference>
<accession>A0A6H0KVT3</accession>
<evidence type="ECO:0000313" key="2">
    <source>
        <dbReference type="Proteomes" id="UP000501780"/>
    </source>
</evidence>
<proteinExistence type="predicted"/>
<gene>
    <name evidence="1" type="ORF">BacF7301_17505</name>
</gene>